<keyword evidence="2" id="KW-1185">Reference proteome</keyword>
<accession>A0A9P6ZYU4</accession>
<organism evidence="1 2">
    <name type="scientific">Suillus placidus</name>
    <dbReference type="NCBI Taxonomy" id="48579"/>
    <lineage>
        <taxon>Eukaryota</taxon>
        <taxon>Fungi</taxon>
        <taxon>Dikarya</taxon>
        <taxon>Basidiomycota</taxon>
        <taxon>Agaricomycotina</taxon>
        <taxon>Agaricomycetes</taxon>
        <taxon>Agaricomycetidae</taxon>
        <taxon>Boletales</taxon>
        <taxon>Suillineae</taxon>
        <taxon>Suillaceae</taxon>
        <taxon>Suillus</taxon>
    </lineage>
</organism>
<gene>
    <name evidence="1" type="ORF">EV702DRAFT_1087438</name>
</gene>
<reference evidence="1" key="1">
    <citation type="journal article" date="2020" name="New Phytol.">
        <title>Comparative genomics reveals dynamic genome evolution in host specialist ectomycorrhizal fungi.</title>
        <authorList>
            <person name="Lofgren L.A."/>
            <person name="Nguyen N.H."/>
            <person name="Vilgalys R."/>
            <person name="Ruytinx J."/>
            <person name="Liao H.L."/>
            <person name="Branco S."/>
            <person name="Kuo A."/>
            <person name="LaButti K."/>
            <person name="Lipzen A."/>
            <person name="Andreopoulos W."/>
            <person name="Pangilinan J."/>
            <person name="Riley R."/>
            <person name="Hundley H."/>
            <person name="Na H."/>
            <person name="Barry K."/>
            <person name="Grigoriev I.V."/>
            <person name="Stajich J.E."/>
            <person name="Kennedy P.G."/>
        </authorList>
    </citation>
    <scope>NUCLEOTIDE SEQUENCE</scope>
    <source>
        <strain evidence="1">DOB743</strain>
    </source>
</reference>
<proteinExistence type="predicted"/>
<dbReference type="EMBL" id="JABBWD010000012">
    <property type="protein sequence ID" value="KAG1779329.1"/>
    <property type="molecule type" value="Genomic_DNA"/>
</dbReference>
<protein>
    <submittedName>
        <fullName evidence="1">Uncharacterized protein</fullName>
    </submittedName>
</protein>
<evidence type="ECO:0000313" key="2">
    <source>
        <dbReference type="Proteomes" id="UP000714275"/>
    </source>
</evidence>
<comment type="caution">
    <text evidence="1">The sequence shown here is derived from an EMBL/GenBank/DDBJ whole genome shotgun (WGS) entry which is preliminary data.</text>
</comment>
<dbReference type="Proteomes" id="UP000714275">
    <property type="component" value="Unassembled WGS sequence"/>
</dbReference>
<evidence type="ECO:0000313" key="1">
    <source>
        <dbReference type="EMBL" id="KAG1779329.1"/>
    </source>
</evidence>
<sequence>MFVPKAVAKQRLWLCDLLASTIISHLMGGRTHTCPCKYTLNHNHTHFILSRLLTITQGKFAKPGVPHNRSQH</sequence>
<dbReference type="AlphaFoldDB" id="A0A9P6ZYU4"/>
<name>A0A9P6ZYU4_9AGAM</name>